<evidence type="ECO:0000313" key="11">
    <source>
        <dbReference type="EMBL" id="PRQ29402.1"/>
    </source>
</evidence>
<dbReference type="GO" id="GO:0009003">
    <property type="term" value="F:signal peptidase activity"/>
    <property type="evidence" value="ECO:0007669"/>
    <property type="project" value="UniProtKB-EC"/>
</dbReference>
<feature type="active site" evidence="9">
    <location>
        <position position="97"/>
    </location>
</feature>
<dbReference type="Gramene" id="PRQ29402">
    <property type="protein sequence ID" value="PRQ29402"/>
    <property type="gene ID" value="RchiOBHm_Chr5g0013501"/>
</dbReference>
<keyword evidence="5" id="KW-0472">Membrane</keyword>
<evidence type="ECO:0000259" key="10">
    <source>
        <dbReference type="Pfam" id="PF10502"/>
    </source>
</evidence>
<keyword evidence="12" id="KW-1185">Reference proteome</keyword>
<evidence type="ECO:0000256" key="5">
    <source>
        <dbReference type="ARBA" id="ARBA00023136"/>
    </source>
</evidence>
<keyword evidence="2" id="KW-0999">Mitochondrion inner membrane</keyword>
<dbReference type="InterPro" id="IPR036286">
    <property type="entry name" value="LexA/Signal_pep-like_sf"/>
</dbReference>
<dbReference type="GO" id="GO:0042720">
    <property type="term" value="C:mitochondrial inner membrane peptidase complex"/>
    <property type="evidence" value="ECO:0007669"/>
    <property type="project" value="TreeGrafter"/>
</dbReference>
<comment type="subcellular location">
    <subcellularLocation>
        <location evidence="1">Mitochondrion inner membrane</location>
    </subcellularLocation>
</comment>
<feature type="domain" description="Peptidase S26" evidence="10">
    <location>
        <begin position="29"/>
        <end position="109"/>
    </location>
</feature>
<dbReference type="InterPro" id="IPR052064">
    <property type="entry name" value="Mito_IMP1_subunit"/>
</dbReference>
<evidence type="ECO:0000256" key="4">
    <source>
        <dbReference type="ARBA" id="ARBA00023128"/>
    </source>
</evidence>
<accession>A0A2P6Q5E9</accession>
<keyword evidence="4" id="KW-0496">Mitochondrion</keyword>
<dbReference type="CDD" id="cd06530">
    <property type="entry name" value="S26_SPase_I"/>
    <property type="match status" value="1"/>
</dbReference>
<evidence type="ECO:0000256" key="1">
    <source>
        <dbReference type="ARBA" id="ARBA00004273"/>
    </source>
</evidence>
<evidence type="ECO:0000256" key="3">
    <source>
        <dbReference type="ARBA" id="ARBA00022801"/>
    </source>
</evidence>
<dbReference type="OMA" id="STHWFWE"/>
<evidence type="ECO:0000256" key="9">
    <source>
        <dbReference type="PIRSR" id="PIRSR600223-1"/>
    </source>
</evidence>
<evidence type="ECO:0000256" key="7">
    <source>
        <dbReference type="ARBA" id="ARBA00054895"/>
    </source>
</evidence>
<comment type="caution">
    <text evidence="11">The sequence shown here is derived from an EMBL/GenBank/DDBJ whole genome shotgun (WGS) entry which is preliminary data.</text>
</comment>
<dbReference type="InterPro" id="IPR000223">
    <property type="entry name" value="Pept_S26A_signal_pept_1"/>
</dbReference>
<dbReference type="Pfam" id="PF10502">
    <property type="entry name" value="Peptidase_S26"/>
    <property type="match status" value="2"/>
</dbReference>
<proteinExistence type="inferred from homology"/>
<name>A0A2P6Q5E9_ROSCH</name>
<dbReference type="EMBL" id="PDCK01000043">
    <property type="protein sequence ID" value="PRQ29402.1"/>
    <property type="molecule type" value="Genomic_DNA"/>
</dbReference>
<dbReference type="OrthoDB" id="308440at2759"/>
<comment type="similarity">
    <text evidence="6">Belongs to the peptidase S26 family. IMP1 subfamily.</text>
</comment>
<dbReference type="STRING" id="74649.A0A2P6Q5E9"/>
<comment type="function">
    <text evidence="7">Catalyzes the removal of transit peptides required for the targeting of proteins from the mitochondrial matrix, across the inner membrane, into the inter-membrane space.</text>
</comment>
<feature type="active site" evidence="9">
    <location>
        <position position="53"/>
    </location>
</feature>
<reference evidence="11 12" key="1">
    <citation type="journal article" date="2018" name="Nat. Genet.">
        <title>The Rosa genome provides new insights in the design of modern roses.</title>
        <authorList>
            <person name="Bendahmane M."/>
        </authorList>
    </citation>
    <scope>NUCLEOTIDE SEQUENCE [LARGE SCALE GENOMIC DNA]</scope>
    <source>
        <strain evidence="12">cv. Old Blush</strain>
    </source>
</reference>
<dbReference type="InterPro" id="IPR019533">
    <property type="entry name" value="Peptidase_S26"/>
</dbReference>
<dbReference type="PANTHER" id="PTHR12383:SF36">
    <property type="entry name" value="MITOCHONDRIAL ATP-INDEPENDENT INNER MEMBRANE PROTEASE SUBUNIT 1B-RELATED"/>
    <property type="match status" value="1"/>
</dbReference>
<dbReference type="GO" id="GO:0006465">
    <property type="term" value="P:signal peptide processing"/>
    <property type="evidence" value="ECO:0007669"/>
    <property type="project" value="InterPro"/>
</dbReference>
<gene>
    <name evidence="11" type="ORF">RchiOBHm_Chr5g0013501</name>
</gene>
<dbReference type="AlphaFoldDB" id="A0A2P6Q5E9"/>
<keyword evidence="3 11" id="KW-0378">Hydrolase</keyword>
<dbReference type="FunFam" id="2.10.109.10:FF:000014">
    <property type="entry name" value="Inner membrane protease subunit 1"/>
    <property type="match status" value="1"/>
</dbReference>
<sequence length="180" mass="19911">MALRYLNSFISSEAFKNAGRELTDGVPRLVKFVCCLQLTKTHLLTVVLTYGPSMLPTLGLTGNLCLAERISTRFEKLGVGDVVLLRSPDVPKKIVTKRLVAVEGQSVTYIVDPKNSDTSETLVVPKGHVWVEGDNIYESNDSRKFGPVPYGLLQGRVFWRIWPPKDFGSLVQSKGKDSVS</sequence>
<dbReference type="PANTHER" id="PTHR12383">
    <property type="entry name" value="PROTEASE FAMILY S26 MITOCHONDRIAL INNER MEMBRANE PROTEASE-RELATED"/>
    <property type="match status" value="1"/>
</dbReference>
<evidence type="ECO:0000313" key="12">
    <source>
        <dbReference type="Proteomes" id="UP000238479"/>
    </source>
</evidence>
<comment type="subunit">
    <text evidence="8">Heterodimer of 2 subunits, IMP1A/B and IMP12.</text>
</comment>
<dbReference type="Proteomes" id="UP000238479">
    <property type="component" value="Chromosome 5"/>
</dbReference>
<protein>
    <submittedName>
        <fullName evidence="11">Putative signal peptidase I</fullName>
        <ecNumber evidence="11">3.4.21.89</ecNumber>
    </submittedName>
</protein>
<dbReference type="GO" id="GO:0004252">
    <property type="term" value="F:serine-type endopeptidase activity"/>
    <property type="evidence" value="ECO:0007669"/>
    <property type="project" value="InterPro"/>
</dbReference>
<dbReference type="SUPFAM" id="SSF51306">
    <property type="entry name" value="LexA/Signal peptidase"/>
    <property type="match status" value="1"/>
</dbReference>
<dbReference type="EC" id="3.4.21.89" evidence="11"/>
<evidence type="ECO:0000256" key="6">
    <source>
        <dbReference type="ARBA" id="ARBA00038445"/>
    </source>
</evidence>
<dbReference type="GO" id="GO:0006627">
    <property type="term" value="P:protein processing involved in protein targeting to mitochondrion"/>
    <property type="evidence" value="ECO:0007669"/>
    <property type="project" value="TreeGrafter"/>
</dbReference>
<evidence type="ECO:0000256" key="2">
    <source>
        <dbReference type="ARBA" id="ARBA00022792"/>
    </source>
</evidence>
<dbReference type="Gene3D" id="2.10.109.10">
    <property type="entry name" value="Umud Fragment, subunit A"/>
    <property type="match status" value="1"/>
</dbReference>
<evidence type="ECO:0000256" key="8">
    <source>
        <dbReference type="ARBA" id="ARBA00064368"/>
    </source>
</evidence>
<feature type="domain" description="Peptidase S26" evidence="10">
    <location>
        <begin position="120"/>
        <end position="162"/>
    </location>
</feature>
<organism evidence="11 12">
    <name type="scientific">Rosa chinensis</name>
    <name type="common">China rose</name>
    <dbReference type="NCBI Taxonomy" id="74649"/>
    <lineage>
        <taxon>Eukaryota</taxon>
        <taxon>Viridiplantae</taxon>
        <taxon>Streptophyta</taxon>
        <taxon>Embryophyta</taxon>
        <taxon>Tracheophyta</taxon>
        <taxon>Spermatophyta</taxon>
        <taxon>Magnoliopsida</taxon>
        <taxon>eudicotyledons</taxon>
        <taxon>Gunneridae</taxon>
        <taxon>Pentapetalae</taxon>
        <taxon>rosids</taxon>
        <taxon>fabids</taxon>
        <taxon>Rosales</taxon>
        <taxon>Rosaceae</taxon>
        <taxon>Rosoideae</taxon>
        <taxon>Rosoideae incertae sedis</taxon>
        <taxon>Rosa</taxon>
    </lineage>
</organism>
<dbReference type="PRINTS" id="PR00727">
    <property type="entry name" value="LEADERPTASE"/>
</dbReference>